<proteinExistence type="inferred from homology"/>
<sequence length="178" mass="19156" precursor="true">MIRRPRFRFGTARAALLGSLCAGIAACTRPAPAPAVEGSVDHILIEKAAHRMTLLAGHRPLRTYRISLGRGGLAPKAREGDGRTPEGDYRIAGRNPKSAYHLSLRIGYPTPAQTADARGRGVDPGGDIMIHGLPNGRGALARYYAGRDWTDGCVAVTDAEVEEIWRLTQDDARVHIAP</sequence>
<dbReference type="AlphaFoldDB" id="B0T8D9"/>
<dbReference type="GO" id="GO:0016740">
    <property type="term" value="F:transferase activity"/>
    <property type="evidence" value="ECO:0007669"/>
    <property type="project" value="UniProtKB-KW"/>
</dbReference>
<evidence type="ECO:0000256" key="8">
    <source>
        <dbReference type="SAM" id="SignalP"/>
    </source>
</evidence>
<dbReference type="OrthoDB" id="9809748at2"/>
<feature type="chain" id="PRO_5002753109" description="L,D-TPase catalytic domain-containing protein" evidence="8">
    <location>
        <begin position="26"/>
        <end position="178"/>
    </location>
</feature>
<organism evidence="10">
    <name type="scientific">Caulobacter sp. (strain K31)</name>
    <dbReference type="NCBI Taxonomy" id="366602"/>
    <lineage>
        <taxon>Bacteria</taxon>
        <taxon>Pseudomonadati</taxon>
        <taxon>Pseudomonadota</taxon>
        <taxon>Alphaproteobacteria</taxon>
        <taxon>Caulobacterales</taxon>
        <taxon>Caulobacteraceae</taxon>
        <taxon>Caulobacter</taxon>
    </lineage>
</organism>
<dbReference type="PROSITE" id="PS51257">
    <property type="entry name" value="PROKAR_LIPOPROTEIN"/>
    <property type="match status" value="1"/>
</dbReference>
<keyword evidence="5 7" id="KW-0573">Peptidoglycan synthesis</keyword>
<feature type="domain" description="L,D-TPase catalytic" evidence="9">
    <location>
        <begin position="41"/>
        <end position="177"/>
    </location>
</feature>
<dbReference type="GO" id="GO:0008360">
    <property type="term" value="P:regulation of cell shape"/>
    <property type="evidence" value="ECO:0007669"/>
    <property type="project" value="UniProtKB-UniRule"/>
</dbReference>
<evidence type="ECO:0000256" key="2">
    <source>
        <dbReference type="ARBA" id="ARBA00005992"/>
    </source>
</evidence>
<dbReference type="GO" id="GO:0071555">
    <property type="term" value="P:cell wall organization"/>
    <property type="evidence" value="ECO:0007669"/>
    <property type="project" value="UniProtKB-UniRule"/>
</dbReference>
<protein>
    <recommendedName>
        <fullName evidence="9">L,D-TPase catalytic domain-containing protein</fullName>
    </recommendedName>
</protein>
<comment type="pathway">
    <text evidence="1 7">Cell wall biogenesis; peptidoglycan biosynthesis.</text>
</comment>
<dbReference type="eggNOG" id="COG3034">
    <property type="taxonomic scope" value="Bacteria"/>
</dbReference>
<keyword evidence="3" id="KW-0808">Transferase</keyword>
<dbReference type="STRING" id="366602.Caul_0707"/>
<dbReference type="HOGENOM" id="CLU_102842_0_0_5"/>
<feature type="active site" description="Proton donor/acceptor" evidence="7">
    <location>
        <position position="131"/>
    </location>
</feature>
<dbReference type="PROSITE" id="PS52029">
    <property type="entry name" value="LD_TPASE"/>
    <property type="match status" value="1"/>
</dbReference>
<evidence type="ECO:0000259" key="9">
    <source>
        <dbReference type="PROSITE" id="PS52029"/>
    </source>
</evidence>
<feature type="signal peptide" evidence="8">
    <location>
        <begin position="1"/>
        <end position="25"/>
    </location>
</feature>
<accession>B0T8D9</accession>
<dbReference type="Pfam" id="PF03734">
    <property type="entry name" value="YkuD"/>
    <property type="match status" value="1"/>
</dbReference>
<dbReference type="PANTHER" id="PTHR36699">
    <property type="entry name" value="LD-TRANSPEPTIDASE"/>
    <property type="match status" value="1"/>
</dbReference>
<name>B0T8D9_CAUSK</name>
<dbReference type="GO" id="GO:0009252">
    <property type="term" value="P:peptidoglycan biosynthetic process"/>
    <property type="evidence" value="ECO:0007669"/>
    <property type="project" value="UniProtKB-UniPathway"/>
</dbReference>
<dbReference type="EMBL" id="CP000927">
    <property type="protein sequence ID" value="ABZ69840.1"/>
    <property type="molecule type" value="Genomic_DNA"/>
</dbReference>
<dbReference type="InterPro" id="IPR038063">
    <property type="entry name" value="Transpep_catalytic_dom"/>
</dbReference>
<dbReference type="UniPathway" id="UPA00219"/>
<reference evidence="10" key="1">
    <citation type="submission" date="2008-01" db="EMBL/GenBank/DDBJ databases">
        <title>Complete sequence of chromosome of Caulobacter sp. K31.</title>
        <authorList>
            <consortium name="US DOE Joint Genome Institute"/>
            <person name="Copeland A."/>
            <person name="Lucas S."/>
            <person name="Lapidus A."/>
            <person name="Barry K."/>
            <person name="Glavina del Rio T."/>
            <person name="Dalin E."/>
            <person name="Tice H."/>
            <person name="Pitluck S."/>
            <person name="Bruce D."/>
            <person name="Goodwin L."/>
            <person name="Thompson L.S."/>
            <person name="Brettin T."/>
            <person name="Detter J.C."/>
            <person name="Han C."/>
            <person name="Schmutz J."/>
            <person name="Larimer F."/>
            <person name="Land M."/>
            <person name="Hauser L."/>
            <person name="Kyrpides N."/>
            <person name="Kim E."/>
            <person name="Stephens C."/>
            <person name="Richardson P."/>
        </authorList>
    </citation>
    <scope>NUCLEOTIDE SEQUENCE [LARGE SCALE GENOMIC DNA]</scope>
    <source>
        <strain evidence="10">K31</strain>
    </source>
</reference>
<comment type="similarity">
    <text evidence="2">Belongs to the YkuD family.</text>
</comment>
<dbReference type="GO" id="GO:0004180">
    <property type="term" value="F:carboxypeptidase activity"/>
    <property type="evidence" value="ECO:0007669"/>
    <property type="project" value="UniProtKB-ARBA"/>
</dbReference>
<evidence type="ECO:0000256" key="1">
    <source>
        <dbReference type="ARBA" id="ARBA00004752"/>
    </source>
</evidence>
<dbReference type="SUPFAM" id="SSF141523">
    <property type="entry name" value="L,D-transpeptidase catalytic domain-like"/>
    <property type="match status" value="1"/>
</dbReference>
<evidence type="ECO:0000256" key="5">
    <source>
        <dbReference type="ARBA" id="ARBA00022984"/>
    </source>
</evidence>
<dbReference type="MEROPS" id="C82.A01"/>
<gene>
    <name evidence="10" type="ordered locus">Caul_0707</name>
</gene>
<dbReference type="CDD" id="cd16913">
    <property type="entry name" value="YkuD_like"/>
    <property type="match status" value="1"/>
</dbReference>
<evidence type="ECO:0000256" key="3">
    <source>
        <dbReference type="ARBA" id="ARBA00022679"/>
    </source>
</evidence>
<evidence type="ECO:0000256" key="4">
    <source>
        <dbReference type="ARBA" id="ARBA00022960"/>
    </source>
</evidence>
<feature type="active site" description="Nucleophile" evidence="7">
    <location>
        <position position="153"/>
    </location>
</feature>
<dbReference type="PANTHER" id="PTHR36699:SF1">
    <property type="entry name" value="L,D-TRANSPEPTIDASE YAFK-RELATED"/>
    <property type="match status" value="1"/>
</dbReference>
<keyword evidence="6 7" id="KW-0961">Cell wall biogenesis/degradation</keyword>
<dbReference type="KEGG" id="cak:Caul_0707"/>
<dbReference type="Gene3D" id="2.40.440.10">
    <property type="entry name" value="L,D-transpeptidase catalytic domain-like"/>
    <property type="match status" value="1"/>
</dbReference>
<evidence type="ECO:0000256" key="7">
    <source>
        <dbReference type="PROSITE-ProRule" id="PRU01373"/>
    </source>
</evidence>
<keyword evidence="4 7" id="KW-0133">Cell shape</keyword>
<dbReference type="InterPro" id="IPR005490">
    <property type="entry name" value="LD_TPept_cat_dom"/>
</dbReference>
<evidence type="ECO:0000313" key="10">
    <source>
        <dbReference type="EMBL" id="ABZ69840.1"/>
    </source>
</evidence>
<keyword evidence="8" id="KW-0732">Signal</keyword>
<evidence type="ECO:0000256" key="6">
    <source>
        <dbReference type="ARBA" id="ARBA00023316"/>
    </source>
</evidence>